<reference evidence="2 3" key="1">
    <citation type="journal article" date="2022" name="bioRxiv">
        <title>Genomics of Preaxostyla Flagellates Illuminates Evolutionary Transitions and the Path Towards Mitochondrial Loss.</title>
        <authorList>
            <person name="Novak L.V.F."/>
            <person name="Treitli S.C."/>
            <person name="Pyrih J."/>
            <person name="Halakuc P."/>
            <person name="Pipaliya S.V."/>
            <person name="Vacek V."/>
            <person name="Brzon O."/>
            <person name="Soukal P."/>
            <person name="Eme L."/>
            <person name="Dacks J.B."/>
            <person name="Karnkowska A."/>
            <person name="Elias M."/>
            <person name="Hampl V."/>
        </authorList>
    </citation>
    <scope>NUCLEOTIDE SEQUENCE [LARGE SCALE GENOMIC DNA]</scope>
    <source>
        <strain evidence="2">NAU3</strain>
        <tissue evidence="2">Gut</tissue>
    </source>
</reference>
<comment type="caution">
    <text evidence="2">The sequence shown here is derived from an EMBL/GenBank/DDBJ whole genome shotgun (WGS) entry which is preliminary data.</text>
</comment>
<accession>A0ABQ9X4X9</accession>
<protein>
    <submittedName>
        <fullName evidence="2">Uncharacterized protein</fullName>
    </submittedName>
</protein>
<gene>
    <name evidence="2" type="ORF">BLNAU_18336</name>
</gene>
<evidence type="ECO:0000313" key="2">
    <source>
        <dbReference type="EMBL" id="KAK2946740.1"/>
    </source>
</evidence>
<evidence type="ECO:0000256" key="1">
    <source>
        <dbReference type="SAM" id="MobiDB-lite"/>
    </source>
</evidence>
<dbReference type="InterPro" id="IPR016024">
    <property type="entry name" value="ARM-type_fold"/>
</dbReference>
<keyword evidence="3" id="KW-1185">Reference proteome</keyword>
<evidence type="ECO:0000313" key="3">
    <source>
        <dbReference type="Proteomes" id="UP001281761"/>
    </source>
</evidence>
<proteinExistence type="predicted"/>
<feature type="region of interest" description="Disordered" evidence="1">
    <location>
        <begin position="1"/>
        <end position="22"/>
    </location>
</feature>
<dbReference type="SUPFAM" id="SSF48371">
    <property type="entry name" value="ARM repeat"/>
    <property type="match status" value="1"/>
</dbReference>
<dbReference type="Proteomes" id="UP001281761">
    <property type="component" value="Unassembled WGS sequence"/>
</dbReference>
<dbReference type="EMBL" id="JARBJD010000220">
    <property type="protein sequence ID" value="KAK2946740.1"/>
    <property type="molecule type" value="Genomic_DNA"/>
</dbReference>
<organism evidence="2 3">
    <name type="scientific">Blattamonas nauphoetae</name>
    <dbReference type="NCBI Taxonomy" id="2049346"/>
    <lineage>
        <taxon>Eukaryota</taxon>
        <taxon>Metamonada</taxon>
        <taxon>Preaxostyla</taxon>
        <taxon>Oxymonadida</taxon>
        <taxon>Blattamonas</taxon>
    </lineage>
</organism>
<sequence>MEEKSDPLNNPIDSTLIRLPDSPSNIDPLQEPFLNFDSNSSMSFEDQSTIYRSLVTLVKAESPFDNAILDRAALFLKSLEPQLFDRKQATKLLTKLVLSSAGPPSGFVKSILTLLSSPHMIIVAAALSFLNNTFYSSSPMIQLQLVESDIVTNVLAIVQPHTLPILGNETILFNLNHLIRNTTNLALPSHLSELDITTAVEKSNHREMIFQKIVIPSSQFVTFLISNQNILNGDLFTSFMYLLSTLLRIGPYHRLTLEFVLASPIVMALPYCLSFNENDGHLWMTLLSIYSPDDWKKKSREVVQSNKRMIQALFSEGFESFIEQTLMRNKDVVHFWINSKTRHVYLVQIGCAPHSRHSTAIPALSELRKCSAPLKLSLSLYLRFLTNRLKKGNLIESPDYNRSLIEAPTSSLFCPLNVNRTPRPILVSTTAMSSSLPSPSYISNTPPLFSESASAFRNWDGIPPKSIRHTLTIYRSLVMMVKNGIVTHRSETEDYVILQIGQSASDRTMLTFVKSILILVSSPNRVVTLSTLEMLRILILHYSIQKCLLLVTTNLIPQLMPILRPLSFSLIDADDIHVSLIDILIGSIRPAMLIELTRLKLSKYHEQQPLRETVFNQALVPSEDYLRWL</sequence>
<name>A0ABQ9X4X9_9EUKA</name>